<name>A0ABW3J7K8_9HYPH</name>
<dbReference type="InterPro" id="IPR018759">
    <property type="entry name" value="BBP2_2"/>
</dbReference>
<dbReference type="RefSeq" id="WP_379086509.1">
    <property type="nucleotide sequence ID" value="NZ_JBHTJO010000001.1"/>
</dbReference>
<feature type="region of interest" description="Disordered" evidence="1">
    <location>
        <begin position="1"/>
        <end position="118"/>
    </location>
</feature>
<evidence type="ECO:0000256" key="1">
    <source>
        <dbReference type="SAM" id="MobiDB-lite"/>
    </source>
</evidence>
<evidence type="ECO:0000313" key="3">
    <source>
        <dbReference type="Proteomes" id="UP001597102"/>
    </source>
</evidence>
<proteinExistence type="predicted"/>
<dbReference type="Pfam" id="PF10082">
    <property type="entry name" value="BBP2_2"/>
    <property type="match status" value="1"/>
</dbReference>
<dbReference type="EMBL" id="JBHTJO010000001">
    <property type="protein sequence ID" value="MFD0986415.1"/>
    <property type="molecule type" value="Genomic_DNA"/>
</dbReference>
<accession>A0ABW3J7K8</accession>
<sequence length="540" mass="58579">MLLTLSFAAPCFAQSDEEPVLRGAITPEVQEEEAEAAEEAYSGTSVPDRYAADNEDDTSQNDYDSDSTDDISGDMGLVGPGDPSASLDTGLGDRGYTEDTEALGGLGDGPTPGRIGQRPTVSEADRLVREAARDAAGRFTGAPLPPGVPVAPGTVDPAADPYAPLGTRIGSFILYSEVLADITATDNVLATPTDPQSDWAPELQPDFRLDSDWTRHALSVNLNGDWSWYREFESQNTRNYQALIDGRLDVTRKTNLTLELEKSQVAEGRSQETLPDAGVFSSDLDEKHITAGANHRINRVGLALEGTVTDYDYSNIILIGENPDDPTNTLDRDYVEKDLGLRGSYEFNPDMTVFVDTELVKRDYKAQFSPGGNELGSEGYRVQAGLAFGLFGSITGEIAMGYGVQDPIDEDFTLVDGFLFNADVLWQITALTSLSLQASTNLDETTAIDAAGAFSRFYGATLSHELRRNVILGGFITYNTADYIGTDLTDESWREGLTAEYLFNRNLALIATYAHTDYSSTDALGDYKSNEVTVGLRLRK</sequence>
<organism evidence="2 3">
    <name type="scientific">Methyloligella solikamskensis</name>
    <dbReference type="NCBI Taxonomy" id="1177756"/>
    <lineage>
        <taxon>Bacteria</taxon>
        <taxon>Pseudomonadati</taxon>
        <taxon>Pseudomonadota</taxon>
        <taxon>Alphaproteobacteria</taxon>
        <taxon>Hyphomicrobiales</taxon>
        <taxon>Hyphomicrobiaceae</taxon>
        <taxon>Methyloligella</taxon>
    </lineage>
</organism>
<dbReference type="InterPro" id="IPR023614">
    <property type="entry name" value="Porin_dom_sf"/>
</dbReference>
<evidence type="ECO:0000313" key="2">
    <source>
        <dbReference type="EMBL" id="MFD0986415.1"/>
    </source>
</evidence>
<keyword evidence="3" id="KW-1185">Reference proteome</keyword>
<dbReference type="SUPFAM" id="SSF56935">
    <property type="entry name" value="Porins"/>
    <property type="match status" value="1"/>
</dbReference>
<comment type="caution">
    <text evidence="2">The sequence shown here is derived from an EMBL/GenBank/DDBJ whole genome shotgun (WGS) entry which is preliminary data.</text>
</comment>
<feature type="compositionally biased region" description="Acidic residues" evidence="1">
    <location>
        <begin position="29"/>
        <end position="38"/>
    </location>
</feature>
<dbReference type="Proteomes" id="UP001597102">
    <property type="component" value="Unassembled WGS sequence"/>
</dbReference>
<dbReference type="Gene3D" id="2.40.160.10">
    <property type="entry name" value="Porin"/>
    <property type="match status" value="1"/>
</dbReference>
<reference evidence="3" key="1">
    <citation type="journal article" date="2019" name="Int. J. Syst. Evol. Microbiol.">
        <title>The Global Catalogue of Microorganisms (GCM) 10K type strain sequencing project: providing services to taxonomists for standard genome sequencing and annotation.</title>
        <authorList>
            <consortium name="The Broad Institute Genomics Platform"/>
            <consortium name="The Broad Institute Genome Sequencing Center for Infectious Disease"/>
            <person name="Wu L."/>
            <person name="Ma J."/>
        </authorList>
    </citation>
    <scope>NUCLEOTIDE SEQUENCE [LARGE SCALE GENOMIC DNA]</scope>
    <source>
        <strain evidence="3">CCUG 61697</strain>
    </source>
</reference>
<protein>
    <submittedName>
        <fullName evidence="2">Outer membrane beta-barrel protein</fullName>
    </submittedName>
</protein>
<feature type="compositionally biased region" description="Acidic residues" evidence="1">
    <location>
        <begin position="53"/>
        <end position="72"/>
    </location>
</feature>
<gene>
    <name evidence="2" type="ORF">ACFQ2F_04820</name>
</gene>